<name>A0A174WH65_PARDI</name>
<organism evidence="1 2">
    <name type="scientific">Parabacteroides distasonis</name>
    <dbReference type="NCBI Taxonomy" id="823"/>
    <lineage>
        <taxon>Bacteria</taxon>
        <taxon>Pseudomonadati</taxon>
        <taxon>Bacteroidota</taxon>
        <taxon>Bacteroidia</taxon>
        <taxon>Bacteroidales</taxon>
        <taxon>Tannerellaceae</taxon>
        <taxon>Parabacteroides</taxon>
    </lineage>
</organism>
<accession>A0A174WH65</accession>
<dbReference type="RefSeq" id="WP_057328985.1">
    <property type="nucleotide sequence ID" value="NZ_CZBM01000012.1"/>
</dbReference>
<dbReference type="Gene3D" id="1.10.3680.10">
    <property type="entry name" value="TerB-like"/>
    <property type="match status" value="1"/>
</dbReference>
<dbReference type="EMBL" id="CZBM01000012">
    <property type="protein sequence ID" value="CUQ43707.1"/>
    <property type="molecule type" value="Genomic_DNA"/>
</dbReference>
<sequence length="152" mass="17435">MKTNELYLKTLFCCCACDGEIAQEEVDMIKELTENSTLFQEIQVEYSINEYVNQINSQGKAFLKDYLSELSNTVLSDDEQITLIDLAIKMIEADKQVLYSEVKFFKKIRSRITVSDEQILLKLSGIENYLQPGICAENKDFEDVGGFKQISF</sequence>
<evidence type="ECO:0000313" key="1">
    <source>
        <dbReference type="EMBL" id="CUQ43707.1"/>
    </source>
</evidence>
<dbReference type="Proteomes" id="UP000095332">
    <property type="component" value="Unassembled WGS sequence"/>
</dbReference>
<evidence type="ECO:0000313" key="2">
    <source>
        <dbReference type="Proteomes" id="UP000095332"/>
    </source>
</evidence>
<protein>
    <recommendedName>
        <fullName evidence="3">TerB family tellurite resistance protein</fullName>
    </recommendedName>
</protein>
<proteinExistence type="predicted"/>
<dbReference type="SUPFAM" id="SSF158682">
    <property type="entry name" value="TerB-like"/>
    <property type="match status" value="1"/>
</dbReference>
<evidence type="ECO:0008006" key="3">
    <source>
        <dbReference type="Google" id="ProtNLM"/>
    </source>
</evidence>
<dbReference type="InterPro" id="IPR029024">
    <property type="entry name" value="TerB-like"/>
</dbReference>
<gene>
    <name evidence="1" type="ORF">ERS852560_02892</name>
</gene>
<reference evidence="1 2" key="1">
    <citation type="submission" date="2015-09" db="EMBL/GenBank/DDBJ databases">
        <authorList>
            <consortium name="Pathogen Informatics"/>
        </authorList>
    </citation>
    <scope>NUCLEOTIDE SEQUENCE [LARGE SCALE GENOMIC DNA]</scope>
    <source>
        <strain evidence="1 2">2789STDY5834948</strain>
    </source>
</reference>
<dbReference type="AlphaFoldDB" id="A0A174WH65"/>